<name>A0A1E3AJM2_9FIRM</name>
<dbReference type="Proteomes" id="UP000094271">
    <property type="component" value="Unassembled WGS sequence"/>
</dbReference>
<proteinExistence type="inferred from homology"/>
<dbReference type="InterPro" id="IPR050319">
    <property type="entry name" value="ABC_transp_ATP-bind"/>
</dbReference>
<accession>A0A1E3AJM2</accession>
<dbReference type="InterPro" id="IPR003439">
    <property type="entry name" value="ABC_transporter-like_ATP-bd"/>
</dbReference>
<keyword evidence="4 6" id="KW-0067">ATP-binding</keyword>
<dbReference type="EMBL" id="MCGI01000003">
    <property type="protein sequence ID" value="ODM10619.1"/>
    <property type="molecule type" value="Genomic_DNA"/>
</dbReference>
<dbReference type="PROSITE" id="PS50893">
    <property type="entry name" value="ABC_TRANSPORTER_2"/>
    <property type="match status" value="1"/>
</dbReference>
<dbReference type="PANTHER" id="PTHR43776">
    <property type="entry name" value="TRANSPORT ATP-BINDING PROTEIN"/>
    <property type="match status" value="1"/>
</dbReference>
<dbReference type="PROSITE" id="PS00211">
    <property type="entry name" value="ABC_TRANSPORTER_1"/>
    <property type="match status" value="1"/>
</dbReference>
<evidence type="ECO:0000313" key="9">
    <source>
        <dbReference type="EMBL" id="ODR59819.1"/>
    </source>
</evidence>
<evidence type="ECO:0000259" key="5">
    <source>
        <dbReference type="PROSITE" id="PS50893"/>
    </source>
</evidence>
<evidence type="ECO:0000313" key="7">
    <source>
        <dbReference type="EMBL" id="ODM10619.1"/>
    </source>
</evidence>
<dbReference type="GeneID" id="93303240"/>
<protein>
    <submittedName>
        <fullName evidence="6">Oligopeptide transport ATP-binding protein OppF</fullName>
    </submittedName>
    <submittedName>
        <fullName evidence="8">Peptide ABC transporter ATP-binding protein</fullName>
    </submittedName>
</protein>
<dbReference type="PATRIC" id="fig|1432052.3.peg.3370"/>
<evidence type="ECO:0000313" key="6">
    <source>
        <dbReference type="EMBL" id="ODM08985.1"/>
    </source>
</evidence>
<evidence type="ECO:0000313" key="8">
    <source>
        <dbReference type="EMBL" id="ODR48042.1"/>
    </source>
</evidence>
<feature type="domain" description="ABC transporter" evidence="5">
    <location>
        <begin position="6"/>
        <end position="260"/>
    </location>
</feature>
<dbReference type="NCBIfam" id="TIGR01727">
    <property type="entry name" value="oligo_HPY"/>
    <property type="match status" value="1"/>
</dbReference>
<evidence type="ECO:0000313" key="12">
    <source>
        <dbReference type="Proteomes" id="UP000094869"/>
    </source>
</evidence>
<dbReference type="GO" id="GO:0055085">
    <property type="term" value="P:transmembrane transport"/>
    <property type="evidence" value="ECO:0007669"/>
    <property type="project" value="UniProtKB-ARBA"/>
</dbReference>
<dbReference type="GO" id="GO:0015833">
    <property type="term" value="P:peptide transport"/>
    <property type="evidence" value="ECO:0007669"/>
    <property type="project" value="InterPro"/>
</dbReference>
<dbReference type="OrthoDB" id="9806285at2"/>
<dbReference type="Pfam" id="PF08352">
    <property type="entry name" value="oligo_HPY"/>
    <property type="match status" value="1"/>
</dbReference>
<dbReference type="GO" id="GO:0016887">
    <property type="term" value="F:ATP hydrolysis activity"/>
    <property type="evidence" value="ECO:0007669"/>
    <property type="project" value="InterPro"/>
</dbReference>
<dbReference type="Proteomes" id="UP000095003">
    <property type="component" value="Unassembled WGS sequence"/>
</dbReference>
<dbReference type="Pfam" id="PF00005">
    <property type="entry name" value="ABC_tran"/>
    <property type="match status" value="1"/>
</dbReference>
<reference evidence="10 13" key="1">
    <citation type="submission" date="2016-07" db="EMBL/GenBank/DDBJ databases">
        <title>Characterization of isolates of Eisenbergiella tayi derived from blood cultures, using whole genome sequencing.</title>
        <authorList>
            <person name="Burdz T."/>
            <person name="Wiebe D."/>
            <person name="Huynh C."/>
            <person name="Bernard K."/>
        </authorList>
    </citation>
    <scope>NUCLEOTIDE SEQUENCE [LARGE SCALE GENOMIC DNA]</scope>
    <source>
        <strain evidence="6 10">NML 110608</strain>
        <strain evidence="7 13">NML 120489</strain>
    </source>
</reference>
<dbReference type="FunFam" id="3.40.50.300:FF:000016">
    <property type="entry name" value="Oligopeptide ABC transporter ATP-binding component"/>
    <property type="match status" value="1"/>
</dbReference>
<gene>
    <name evidence="6" type="primary">oppF_1</name>
    <name evidence="7" type="synonym">oppF_6</name>
    <name evidence="7" type="ORF">BEH84_03048</name>
    <name evidence="8" type="ORF">BEI59_21930</name>
    <name evidence="6" type="ORF">BEI61_00614</name>
    <name evidence="9" type="ORF">BEI63_06480</name>
</gene>
<keyword evidence="3" id="KW-0547">Nucleotide-binding</keyword>
<evidence type="ECO:0000313" key="10">
    <source>
        <dbReference type="Proteomes" id="UP000094067"/>
    </source>
</evidence>
<dbReference type="InterPro" id="IPR003593">
    <property type="entry name" value="AAA+_ATPase"/>
</dbReference>
<dbReference type="InterPro" id="IPR017871">
    <property type="entry name" value="ABC_transporter-like_CS"/>
</dbReference>
<dbReference type="GO" id="GO:0005524">
    <property type="term" value="F:ATP binding"/>
    <property type="evidence" value="ECO:0007669"/>
    <property type="project" value="UniProtKB-KW"/>
</dbReference>
<dbReference type="Proteomes" id="UP000094869">
    <property type="component" value="Unassembled WGS sequence"/>
</dbReference>
<dbReference type="CDD" id="cd03257">
    <property type="entry name" value="ABC_NikE_OppD_transporters"/>
    <property type="match status" value="1"/>
</dbReference>
<dbReference type="EMBL" id="MEHD01000014">
    <property type="protein sequence ID" value="ODR59819.1"/>
    <property type="molecule type" value="Genomic_DNA"/>
</dbReference>
<keyword evidence="2" id="KW-0813">Transport</keyword>
<dbReference type="Gene3D" id="3.40.50.300">
    <property type="entry name" value="P-loop containing nucleotide triphosphate hydrolases"/>
    <property type="match status" value="1"/>
</dbReference>
<evidence type="ECO:0000256" key="4">
    <source>
        <dbReference type="ARBA" id="ARBA00022840"/>
    </source>
</evidence>
<dbReference type="AlphaFoldDB" id="A0A1E3AJM2"/>
<comment type="caution">
    <text evidence="6">The sequence shown here is derived from an EMBL/GenBank/DDBJ whole genome shotgun (WGS) entry which is preliminary data.</text>
</comment>
<dbReference type="InterPro" id="IPR027417">
    <property type="entry name" value="P-loop_NTPase"/>
</dbReference>
<dbReference type="SUPFAM" id="SSF52540">
    <property type="entry name" value="P-loop containing nucleoside triphosphate hydrolases"/>
    <property type="match status" value="1"/>
</dbReference>
<evidence type="ECO:0000256" key="3">
    <source>
        <dbReference type="ARBA" id="ARBA00022741"/>
    </source>
</evidence>
<evidence type="ECO:0000256" key="1">
    <source>
        <dbReference type="ARBA" id="ARBA00005417"/>
    </source>
</evidence>
<sequence length="349" mass="38969">MPKALLEITGLKKYYPIEAGIAKKQVGLVKAVDDVTLQIQKNEVLGVVGESGCGKTTLGRTILRIIEPTEGSIKFHFDDKEIEFTSLDKKQLRGMRRYIQMIFQNPYTSLNPRMTIFDIVAEPMRLAGGYPEEEISERVRDLIDKVGLEIKHLNRYPHAFSGGQRQRIGIARALALGPKFVVADEAVSALDVSIQAQILNLLQDLKDEYDLTYMFIAHNLSVVEHISDRVCVMYLGRVAELAETEELFYHPRHPYTQALLSAIPVADPTVRNERIMLPGEVGNAADLPSGCCFHPRCKYAQELCKQECPSLKETGPGHFVACHFADELSLDGIGDLKIKNECVGGKKDE</sequence>
<evidence type="ECO:0000256" key="2">
    <source>
        <dbReference type="ARBA" id="ARBA00022448"/>
    </source>
</evidence>
<evidence type="ECO:0000313" key="11">
    <source>
        <dbReference type="Proteomes" id="UP000094271"/>
    </source>
</evidence>
<reference evidence="9 12" key="2">
    <citation type="submission" date="2016-08" db="EMBL/GenBank/DDBJ databases">
        <title>Characterization of Isolates of Eisenbergiella tayi Derived from Blood Cultures, Using Whole Genome Sequencing.</title>
        <authorList>
            <person name="Bernier A.-M."/>
            <person name="Burdz T."/>
            <person name="Wiebe D."/>
            <person name="Bernard K."/>
        </authorList>
    </citation>
    <scope>NUCLEOTIDE SEQUENCE [LARGE SCALE GENOMIC DNA]</scope>
    <source>
        <strain evidence="9 12">NML120146</strain>
    </source>
</reference>
<keyword evidence="12" id="KW-1185">Reference proteome</keyword>
<comment type="similarity">
    <text evidence="1">Belongs to the ABC transporter superfamily.</text>
</comment>
<evidence type="ECO:0000313" key="13">
    <source>
        <dbReference type="Proteomes" id="UP000095003"/>
    </source>
</evidence>
<dbReference type="Proteomes" id="UP000094067">
    <property type="component" value="Unassembled WGS sequence"/>
</dbReference>
<dbReference type="EMBL" id="MCGH01000001">
    <property type="protein sequence ID" value="ODM08985.1"/>
    <property type="molecule type" value="Genomic_DNA"/>
</dbReference>
<dbReference type="PANTHER" id="PTHR43776:SF7">
    <property type="entry name" value="D,D-DIPEPTIDE TRANSPORT ATP-BINDING PROTEIN DDPF-RELATED"/>
    <property type="match status" value="1"/>
</dbReference>
<dbReference type="InterPro" id="IPR013563">
    <property type="entry name" value="Oligopep_ABC_C"/>
</dbReference>
<dbReference type="RefSeq" id="WP_069151332.1">
    <property type="nucleotide sequence ID" value="NZ_BAABXS010000001.1"/>
</dbReference>
<reference evidence="8 11" key="3">
    <citation type="submission" date="2016-08" db="EMBL/GenBank/DDBJ databases">
        <authorList>
            <person name="Seilhamer J.J."/>
        </authorList>
    </citation>
    <scope>NUCLEOTIDE SEQUENCE [LARGE SCALE GENOMIC DNA]</scope>
    <source>
        <strain evidence="8 11">NML150140-1</strain>
    </source>
</reference>
<dbReference type="SMART" id="SM00382">
    <property type="entry name" value="AAA"/>
    <property type="match status" value="1"/>
</dbReference>
<dbReference type="EMBL" id="MEHA01000018">
    <property type="protein sequence ID" value="ODR48042.1"/>
    <property type="molecule type" value="Genomic_DNA"/>
</dbReference>
<organism evidence="6 10">
    <name type="scientific">Eisenbergiella tayi</name>
    <dbReference type="NCBI Taxonomy" id="1432052"/>
    <lineage>
        <taxon>Bacteria</taxon>
        <taxon>Bacillati</taxon>
        <taxon>Bacillota</taxon>
        <taxon>Clostridia</taxon>
        <taxon>Lachnospirales</taxon>
        <taxon>Lachnospiraceae</taxon>
        <taxon>Eisenbergiella</taxon>
    </lineage>
</organism>